<comment type="pathway">
    <text evidence="2 8">Amino-acid biosynthesis; L-tryptophan biosynthesis; L-tryptophan from chorismate: step 4/5.</text>
</comment>
<keyword evidence="7 8" id="KW-0456">Lyase</keyword>
<evidence type="ECO:0000256" key="4">
    <source>
        <dbReference type="ARBA" id="ARBA00022793"/>
    </source>
</evidence>
<accession>A0A385ST02</accession>
<dbReference type="PANTHER" id="PTHR22854:SF2">
    <property type="entry name" value="INDOLE-3-GLYCEROL-PHOSPHATE SYNTHASE"/>
    <property type="match status" value="1"/>
</dbReference>
<dbReference type="EMBL" id="CP032382">
    <property type="protein sequence ID" value="AYB33666.1"/>
    <property type="molecule type" value="Genomic_DNA"/>
</dbReference>
<gene>
    <name evidence="8 10" type="primary">trpC</name>
    <name evidence="10" type="ORF">D4L85_25155</name>
</gene>
<dbReference type="Proteomes" id="UP000266183">
    <property type="component" value="Chromosome"/>
</dbReference>
<evidence type="ECO:0000256" key="2">
    <source>
        <dbReference type="ARBA" id="ARBA00004696"/>
    </source>
</evidence>
<dbReference type="FunFam" id="3.20.20.70:FF:000024">
    <property type="entry name" value="Indole-3-glycerol phosphate synthase"/>
    <property type="match status" value="1"/>
</dbReference>
<evidence type="ECO:0000256" key="5">
    <source>
        <dbReference type="ARBA" id="ARBA00022822"/>
    </source>
</evidence>
<dbReference type="Gene3D" id="3.20.20.70">
    <property type="entry name" value="Aldolase class I"/>
    <property type="match status" value="1"/>
</dbReference>
<dbReference type="PROSITE" id="PS00614">
    <property type="entry name" value="IGPS"/>
    <property type="match status" value="1"/>
</dbReference>
<dbReference type="RefSeq" id="WP_119756900.1">
    <property type="nucleotide sequence ID" value="NZ_CP032382.1"/>
</dbReference>
<dbReference type="InterPro" id="IPR045186">
    <property type="entry name" value="Indole-3-glycerol_P_synth"/>
</dbReference>
<proteinExistence type="inferred from homology"/>
<dbReference type="GO" id="GO:0000162">
    <property type="term" value="P:L-tryptophan biosynthetic process"/>
    <property type="evidence" value="ECO:0007669"/>
    <property type="project" value="UniProtKB-UniRule"/>
</dbReference>
<dbReference type="EC" id="4.1.1.48" evidence="8"/>
<keyword evidence="3 8" id="KW-0028">Amino-acid biosynthesis</keyword>
<evidence type="ECO:0000256" key="3">
    <source>
        <dbReference type="ARBA" id="ARBA00022605"/>
    </source>
</evidence>
<dbReference type="UniPathway" id="UPA00035">
    <property type="reaction ID" value="UER00043"/>
</dbReference>
<dbReference type="InterPro" id="IPR011060">
    <property type="entry name" value="RibuloseP-bd_barrel"/>
</dbReference>
<feature type="domain" description="Indole-3-glycerol phosphate synthase" evidence="9">
    <location>
        <begin position="4"/>
        <end position="254"/>
    </location>
</feature>
<dbReference type="GO" id="GO:0004640">
    <property type="term" value="F:phosphoribosylanthranilate isomerase activity"/>
    <property type="evidence" value="ECO:0007669"/>
    <property type="project" value="TreeGrafter"/>
</dbReference>
<dbReference type="Pfam" id="PF00218">
    <property type="entry name" value="IGPS"/>
    <property type="match status" value="1"/>
</dbReference>
<organism evidence="10 11">
    <name type="scientific">Chryseolinea soli</name>
    <dbReference type="NCBI Taxonomy" id="2321403"/>
    <lineage>
        <taxon>Bacteria</taxon>
        <taxon>Pseudomonadati</taxon>
        <taxon>Bacteroidota</taxon>
        <taxon>Cytophagia</taxon>
        <taxon>Cytophagales</taxon>
        <taxon>Fulvivirgaceae</taxon>
        <taxon>Chryseolinea</taxon>
    </lineage>
</organism>
<dbReference type="AlphaFoldDB" id="A0A385ST02"/>
<dbReference type="SUPFAM" id="SSF51366">
    <property type="entry name" value="Ribulose-phoshate binding barrel"/>
    <property type="match status" value="1"/>
</dbReference>
<dbReference type="GO" id="GO:0004425">
    <property type="term" value="F:indole-3-glycerol-phosphate synthase activity"/>
    <property type="evidence" value="ECO:0007669"/>
    <property type="project" value="UniProtKB-UniRule"/>
</dbReference>
<dbReference type="PANTHER" id="PTHR22854">
    <property type="entry name" value="TRYPTOPHAN BIOSYNTHESIS PROTEIN"/>
    <property type="match status" value="1"/>
</dbReference>
<evidence type="ECO:0000256" key="1">
    <source>
        <dbReference type="ARBA" id="ARBA00001633"/>
    </source>
</evidence>
<dbReference type="InterPro" id="IPR001468">
    <property type="entry name" value="Indole-3-GlycerolPSynthase_CS"/>
</dbReference>
<reference evidence="11" key="1">
    <citation type="submission" date="2018-09" db="EMBL/GenBank/DDBJ databases">
        <title>Chryseolinea sp. KIS68-18 isolated from soil.</title>
        <authorList>
            <person name="Weon H.-Y."/>
            <person name="Kwon S.-W."/>
            <person name="Lee S.A."/>
        </authorList>
    </citation>
    <scope>NUCLEOTIDE SEQUENCE [LARGE SCALE GENOMIC DNA]</scope>
    <source>
        <strain evidence="11">KIS68-18</strain>
    </source>
</reference>
<keyword evidence="11" id="KW-1185">Reference proteome</keyword>
<evidence type="ECO:0000313" key="11">
    <source>
        <dbReference type="Proteomes" id="UP000266183"/>
    </source>
</evidence>
<dbReference type="InterPro" id="IPR013785">
    <property type="entry name" value="Aldolase_TIM"/>
</dbReference>
<dbReference type="NCBIfam" id="NF001377">
    <property type="entry name" value="PRK00278.2-4"/>
    <property type="match status" value="1"/>
</dbReference>
<keyword evidence="6 8" id="KW-0057">Aromatic amino acid biosynthesis</keyword>
<evidence type="ECO:0000256" key="6">
    <source>
        <dbReference type="ARBA" id="ARBA00023141"/>
    </source>
</evidence>
<comment type="catalytic activity">
    <reaction evidence="1 8">
        <text>1-(2-carboxyphenylamino)-1-deoxy-D-ribulose 5-phosphate + H(+) = (1S,2R)-1-C-(indol-3-yl)glycerol 3-phosphate + CO2 + H2O</text>
        <dbReference type="Rhea" id="RHEA:23476"/>
        <dbReference type="ChEBI" id="CHEBI:15377"/>
        <dbReference type="ChEBI" id="CHEBI:15378"/>
        <dbReference type="ChEBI" id="CHEBI:16526"/>
        <dbReference type="ChEBI" id="CHEBI:58613"/>
        <dbReference type="ChEBI" id="CHEBI:58866"/>
        <dbReference type="EC" id="4.1.1.48"/>
    </reaction>
</comment>
<evidence type="ECO:0000313" key="10">
    <source>
        <dbReference type="EMBL" id="AYB33666.1"/>
    </source>
</evidence>
<keyword evidence="4 8" id="KW-0210">Decarboxylase</keyword>
<protein>
    <recommendedName>
        <fullName evidence="8">Indole-3-glycerol phosphate synthase</fullName>
        <shortName evidence="8">IGPS</shortName>
        <ecNumber evidence="8">4.1.1.48</ecNumber>
    </recommendedName>
</protein>
<evidence type="ECO:0000259" key="9">
    <source>
        <dbReference type="Pfam" id="PF00218"/>
    </source>
</evidence>
<dbReference type="InterPro" id="IPR013798">
    <property type="entry name" value="Indole-3-glycerol_P_synth_dom"/>
</dbReference>
<sequence length="265" mass="29550">MNILDEIIAYKKKEVADRKELYPVKLLEQSHYFATQPVSLKKYIQRDDLSGIIAEIKRKSPSKGVINPHVSVERTSIGYMQAGASALSVLTDTNFFGGSNDDLMTARKFNFCPILRKDFTVDEYQIVEAKSIGADAILLIAAALPPARVKELAAFAHSFGLEVLLEVHNEEELNANLDAQADLIGVNNRNLKTFELSVEISKQLAKRIPDTVVKVSESGIESVATILELKTYGYEGFLMGQNFMQYSRPEIAAKEFIHDLKKATH</sequence>
<dbReference type="OrthoDB" id="9804217at2"/>
<name>A0A385ST02_9BACT</name>
<keyword evidence="5 8" id="KW-0822">Tryptophan biosynthesis</keyword>
<evidence type="ECO:0000256" key="8">
    <source>
        <dbReference type="HAMAP-Rule" id="MF_00134"/>
    </source>
</evidence>
<dbReference type="CDD" id="cd00331">
    <property type="entry name" value="IGPS"/>
    <property type="match status" value="1"/>
</dbReference>
<comment type="similarity">
    <text evidence="8">Belongs to the TrpC family.</text>
</comment>
<evidence type="ECO:0000256" key="7">
    <source>
        <dbReference type="ARBA" id="ARBA00023239"/>
    </source>
</evidence>
<dbReference type="KEGG" id="chk:D4L85_25155"/>
<dbReference type="HAMAP" id="MF_00134_B">
    <property type="entry name" value="IGPS_B"/>
    <property type="match status" value="1"/>
</dbReference>